<comment type="caution">
    <text evidence="2">The sequence shown here is derived from an EMBL/GenBank/DDBJ whole genome shotgun (WGS) entry which is preliminary data.</text>
</comment>
<keyword evidence="1" id="KW-1133">Transmembrane helix</keyword>
<name>A0A5R8PC48_9NOCA</name>
<organism evidence="2 3">
    <name type="scientific">Nocardia cyriacigeorgica</name>
    <dbReference type="NCBI Taxonomy" id="135487"/>
    <lineage>
        <taxon>Bacteria</taxon>
        <taxon>Bacillati</taxon>
        <taxon>Actinomycetota</taxon>
        <taxon>Actinomycetes</taxon>
        <taxon>Mycobacteriales</taxon>
        <taxon>Nocardiaceae</taxon>
        <taxon>Nocardia</taxon>
    </lineage>
</organism>
<dbReference type="OrthoDB" id="4566406at2"/>
<evidence type="ECO:0000313" key="3">
    <source>
        <dbReference type="Proteomes" id="UP000308349"/>
    </source>
</evidence>
<sequence>MDAAAALGASFLLQFVLVVIAALPAARRAGIARLLVVLALVAGIVAIQNAHCAAGSAMTMKPAMTTAAALGSDGGGEMTHRAIDPATHSGPRYAVTAAVLMPSTNAEHGAPTPACDTAMACLAVSVALLVTLAIVHPALIRSRHRLPLPLRARYPVSALPRPPSLAALCVLRT</sequence>
<keyword evidence="1" id="KW-0812">Transmembrane</keyword>
<feature type="transmembrane region" description="Helical" evidence="1">
    <location>
        <begin position="117"/>
        <end position="140"/>
    </location>
</feature>
<keyword evidence="1" id="KW-0472">Membrane</keyword>
<dbReference type="EMBL" id="VBUU01000016">
    <property type="protein sequence ID" value="TLG08836.1"/>
    <property type="molecule type" value="Genomic_DNA"/>
</dbReference>
<protein>
    <submittedName>
        <fullName evidence="2">Uncharacterized protein</fullName>
    </submittedName>
</protein>
<dbReference type="RefSeq" id="WP_138456953.1">
    <property type="nucleotide sequence ID" value="NZ_VBUU01000016.1"/>
</dbReference>
<feature type="transmembrane region" description="Helical" evidence="1">
    <location>
        <begin position="6"/>
        <end position="24"/>
    </location>
</feature>
<reference evidence="2 3" key="1">
    <citation type="submission" date="2019-05" db="EMBL/GenBank/DDBJ databases">
        <title>Genomes sequences of two Nocardia cyriacigeorgica environmental isolates, type strains Nocardia asteroides ATCC 19247 and Nocardia cyriacigeorgica DSM 44484.</title>
        <authorList>
            <person name="Vautrin F."/>
            <person name="Bergeron E."/>
            <person name="Dubost A."/>
            <person name="Abrouk D."/>
            <person name="Rodriguez Nava V."/>
            <person name="Pujic P."/>
        </authorList>
    </citation>
    <scope>NUCLEOTIDE SEQUENCE [LARGE SCALE GENOMIC DNA]</scope>
    <source>
        <strain evidence="2 3">EML 1456</strain>
    </source>
</reference>
<dbReference type="Proteomes" id="UP000308349">
    <property type="component" value="Unassembled WGS sequence"/>
</dbReference>
<evidence type="ECO:0000313" key="2">
    <source>
        <dbReference type="EMBL" id="TLG08836.1"/>
    </source>
</evidence>
<feature type="transmembrane region" description="Helical" evidence="1">
    <location>
        <begin position="31"/>
        <end position="50"/>
    </location>
</feature>
<accession>A0A5R8PC48</accession>
<gene>
    <name evidence="2" type="ORF">FEK35_16805</name>
</gene>
<dbReference type="AlphaFoldDB" id="A0A5R8PC48"/>
<proteinExistence type="predicted"/>
<evidence type="ECO:0000256" key="1">
    <source>
        <dbReference type="SAM" id="Phobius"/>
    </source>
</evidence>